<feature type="non-terminal residue" evidence="1">
    <location>
        <position position="63"/>
    </location>
</feature>
<feature type="non-terminal residue" evidence="1">
    <location>
        <position position="1"/>
    </location>
</feature>
<evidence type="ECO:0000313" key="1">
    <source>
        <dbReference type="EMBL" id="CAA9322508.1"/>
    </source>
</evidence>
<dbReference type="EMBL" id="CADCUA010000336">
    <property type="protein sequence ID" value="CAA9322508.1"/>
    <property type="molecule type" value="Genomic_DNA"/>
</dbReference>
<sequence length="63" mass="6873">ELQRHGALQHLARFVGNRVPGVARDTSTEAHARVYSRLHCKGQRTLLHGQASNACVEPTALSV</sequence>
<protein>
    <submittedName>
        <fullName evidence="1">Uncharacterized protein</fullName>
    </submittedName>
</protein>
<accession>A0A6J4L4A8</accession>
<dbReference type="AlphaFoldDB" id="A0A6J4L4A8"/>
<organism evidence="1">
    <name type="scientific">uncultured Lysobacter sp</name>
    <dbReference type="NCBI Taxonomy" id="271060"/>
    <lineage>
        <taxon>Bacteria</taxon>
        <taxon>Pseudomonadati</taxon>
        <taxon>Pseudomonadota</taxon>
        <taxon>Gammaproteobacteria</taxon>
        <taxon>Lysobacterales</taxon>
        <taxon>Lysobacteraceae</taxon>
        <taxon>Lysobacter</taxon>
        <taxon>environmental samples</taxon>
    </lineage>
</organism>
<name>A0A6J4L4A8_9GAMM</name>
<reference evidence="1" key="1">
    <citation type="submission" date="2020-02" db="EMBL/GenBank/DDBJ databases">
        <authorList>
            <person name="Meier V. D."/>
        </authorList>
    </citation>
    <scope>NUCLEOTIDE SEQUENCE</scope>
    <source>
        <strain evidence="1">AVDCRST_MAG71</strain>
    </source>
</reference>
<gene>
    <name evidence="1" type="ORF">AVDCRST_MAG71-1334</name>
</gene>
<proteinExistence type="predicted"/>